<accession>A0AA39AC28</accession>
<dbReference type="PANTHER" id="PTHR42909:SF1">
    <property type="entry name" value="CARBOHYDRATE KINASE PFKB DOMAIN-CONTAINING PROTEIN"/>
    <property type="match status" value="1"/>
</dbReference>
<evidence type="ECO:0000313" key="5">
    <source>
        <dbReference type="EMBL" id="KAJ9704285.1"/>
    </source>
</evidence>
<dbReference type="Pfam" id="PF00294">
    <property type="entry name" value="PfkB"/>
    <property type="match status" value="1"/>
</dbReference>
<keyword evidence="3" id="KW-0418">Kinase</keyword>
<evidence type="ECO:0000313" key="6">
    <source>
        <dbReference type="Proteomes" id="UP001168098"/>
    </source>
</evidence>
<dbReference type="CDD" id="cd01941">
    <property type="entry name" value="YeiC_kinase_like"/>
    <property type="match status" value="1"/>
</dbReference>
<dbReference type="GO" id="GO:0016301">
    <property type="term" value="F:kinase activity"/>
    <property type="evidence" value="ECO:0007669"/>
    <property type="project" value="UniProtKB-KW"/>
</dbReference>
<dbReference type="GO" id="GO:0004730">
    <property type="term" value="F:pseudouridylate synthase activity"/>
    <property type="evidence" value="ECO:0007669"/>
    <property type="project" value="TreeGrafter"/>
</dbReference>
<evidence type="ECO:0000259" key="4">
    <source>
        <dbReference type="Pfam" id="PF00294"/>
    </source>
</evidence>
<evidence type="ECO:0000256" key="2">
    <source>
        <dbReference type="ARBA" id="ARBA00022723"/>
    </source>
</evidence>
<sequence>MESGSQRRLDSLSRHFVRPHQANRSLFPNLLRGVHVKDVEADPVLIGGMVLDIQASPSISAKPKTTTPGKVHYVPGGVARNIAECMSKLGTKPYMISALGLDMAGNMLLEHWKSAQLSMEGIRKHHDIQTSVVCHIFDGDGELAAGVASVEAIEKFLTSDWIKQFKCNICSAPVLMVDANLSPSALEASCQMAAESSTPVWFEPVSVIKSRRVASVAKYITFASPNEDELIAMANALSCEDVFHPIQRDDIGTKCSIESLFQMLKPAILVLLEKGIKVVVLTLGSDGVFLCSKEGPGFINNVLKGTKPHGFSSQLHEIMTESCPSNLFLNIATSSSKTYPFAVHLPALAASVARLTGAGDCLVGGTLASMCAGLDVLQSVAAGIAAAKAAVEAETNVPSEYSLAKIADDARRVYSSAKIISHQSML</sequence>
<keyword evidence="2" id="KW-0479">Metal-binding</keyword>
<dbReference type="SUPFAM" id="SSF53613">
    <property type="entry name" value="Ribokinase-like"/>
    <property type="match status" value="1"/>
</dbReference>
<gene>
    <name evidence="5" type="ORF">PVL29_002714</name>
</gene>
<dbReference type="GO" id="GO:0005737">
    <property type="term" value="C:cytoplasm"/>
    <property type="evidence" value="ECO:0007669"/>
    <property type="project" value="TreeGrafter"/>
</dbReference>
<protein>
    <recommendedName>
        <fullName evidence="4">Carbohydrate kinase PfkB domain-containing protein</fullName>
    </recommendedName>
</protein>
<dbReference type="InterPro" id="IPR029056">
    <property type="entry name" value="Ribokinase-like"/>
</dbReference>
<dbReference type="Gene3D" id="3.40.1190.20">
    <property type="match status" value="1"/>
</dbReference>
<dbReference type="PANTHER" id="PTHR42909">
    <property type="entry name" value="ZGC:136858"/>
    <property type="match status" value="1"/>
</dbReference>
<dbReference type="Proteomes" id="UP001168098">
    <property type="component" value="Unassembled WGS sequence"/>
</dbReference>
<dbReference type="GO" id="GO:0016798">
    <property type="term" value="F:hydrolase activity, acting on glycosyl bonds"/>
    <property type="evidence" value="ECO:0007669"/>
    <property type="project" value="TreeGrafter"/>
</dbReference>
<dbReference type="EMBL" id="JARBHA010000003">
    <property type="protein sequence ID" value="KAJ9704285.1"/>
    <property type="molecule type" value="Genomic_DNA"/>
</dbReference>
<dbReference type="PROSITE" id="PS00583">
    <property type="entry name" value="PFKB_KINASES_1"/>
    <property type="match status" value="1"/>
</dbReference>
<dbReference type="AlphaFoldDB" id="A0AA39AC28"/>
<dbReference type="InterPro" id="IPR011611">
    <property type="entry name" value="PfkB_dom"/>
</dbReference>
<comment type="caution">
    <text evidence="5">The sequence shown here is derived from an EMBL/GenBank/DDBJ whole genome shotgun (WGS) entry which is preliminary data.</text>
</comment>
<feature type="domain" description="Carbohydrate kinase PfkB" evidence="4">
    <location>
        <begin position="45"/>
        <end position="302"/>
    </location>
</feature>
<keyword evidence="6" id="KW-1185">Reference proteome</keyword>
<dbReference type="GO" id="GO:0046872">
    <property type="term" value="F:metal ion binding"/>
    <property type="evidence" value="ECO:0007669"/>
    <property type="project" value="UniProtKB-KW"/>
</dbReference>
<keyword evidence="1" id="KW-0808">Transferase</keyword>
<dbReference type="InterPro" id="IPR002173">
    <property type="entry name" value="Carboh/pur_kinase_PfkB_CS"/>
</dbReference>
<organism evidence="5 6">
    <name type="scientific">Vitis rotundifolia</name>
    <name type="common">Muscadine grape</name>
    <dbReference type="NCBI Taxonomy" id="103349"/>
    <lineage>
        <taxon>Eukaryota</taxon>
        <taxon>Viridiplantae</taxon>
        <taxon>Streptophyta</taxon>
        <taxon>Embryophyta</taxon>
        <taxon>Tracheophyta</taxon>
        <taxon>Spermatophyta</taxon>
        <taxon>Magnoliopsida</taxon>
        <taxon>eudicotyledons</taxon>
        <taxon>Gunneridae</taxon>
        <taxon>Pentapetalae</taxon>
        <taxon>rosids</taxon>
        <taxon>Vitales</taxon>
        <taxon>Vitaceae</taxon>
        <taxon>Viteae</taxon>
        <taxon>Vitis</taxon>
    </lineage>
</organism>
<name>A0AA39AC28_VITRO</name>
<evidence type="ECO:0000256" key="1">
    <source>
        <dbReference type="ARBA" id="ARBA00022679"/>
    </source>
</evidence>
<reference evidence="5 6" key="1">
    <citation type="journal article" date="2023" name="BMC Biotechnol.">
        <title>Vitis rotundifolia cv Carlos genome sequencing.</title>
        <authorList>
            <person name="Huff M."/>
            <person name="Hulse-Kemp A."/>
            <person name="Scheffler B."/>
            <person name="Youngblood R."/>
            <person name="Simpson S."/>
            <person name="Babiker E."/>
            <person name="Staton M."/>
        </authorList>
    </citation>
    <scope>NUCLEOTIDE SEQUENCE [LARGE SCALE GENOMIC DNA]</scope>
    <source>
        <tissue evidence="5">Leaf</tissue>
    </source>
</reference>
<proteinExistence type="predicted"/>
<evidence type="ECO:0000256" key="3">
    <source>
        <dbReference type="ARBA" id="ARBA00022777"/>
    </source>
</evidence>